<reference evidence="1 2" key="1">
    <citation type="submission" date="2020-02" db="EMBL/GenBank/DDBJ databases">
        <title>Paraburkholderia simonii sp. nov. and Paraburkholderia youngii sp. nov. Brazilian and Mexican Mimosa-associated rhizobia.</title>
        <authorList>
            <person name="Mavima L."/>
            <person name="Beukes C.W."/>
            <person name="Chan W.Y."/>
            <person name="Palmer M."/>
            <person name="De Meyer S.E."/>
            <person name="James E.K."/>
            <person name="Venter S.N."/>
            <person name="Steenkamp E.T."/>
        </authorList>
    </citation>
    <scope>NUCLEOTIDE SEQUENCE [LARGE SCALE GENOMIC DNA]</scope>
    <source>
        <strain evidence="1 2">JPY169</strain>
    </source>
</reference>
<organism evidence="1 2">
    <name type="scientific">Paraburkholderia youngii</name>
    <dbReference type="NCBI Taxonomy" id="2782701"/>
    <lineage>
        <taxon>Bacteria</taxon>
        <taxon>Pseudomonadati</taxon>
        <taxon>Pseudomonadota</taxon>
        <taxon>Betaproteobacteria</taxon>
        <taxon>Burkholderiales</taxon>
        <taxon>Burkholderiaceae</taxon>
        <taxon>Paraburkholderia</taxon>
    </lineage>
</organism>
<protein>
    <recommendedName>
        <fullName evidence="3">Porin</fullName>
    </recommendedName>
</protein>
<comment type="caution">
    <text evidence="1">The sequence shown here is derived from an EMBL/GenBank/DDBJ whole genome shotgun (WGS) entry which is preliminary data.</text>
</comment>
<name>A0A7Y6K7N2_9BURK</name>
<evidence type="ECO:0000313" key="2">
    <source>
        <dbReference type="Proteomes" id="UP000594380"/>
    </source>
</evidence>
<evidence type="ECO:0008006" key="3">
    <source>
        <dbReference type="Google" id="ProtNLM"/>
    </source>
</evidence>
<dbReference type="Proteomes" id="UP000594380">
    <property type="component" value="Unassembled WGS sequence"/>
</dbReference>
<dbReference type="InterPro" id="IPR023614">
    <property type="entry name" value="Porin_dom_sf"/>
</dbReference>
<dbReference type="EMBL" id="JAALDK010000002">
    <property type="protein sequence ID" value="NUY04935.1"/>
    <property type="molecule type" value="Genomic_DNA"/>
</dbReference>
<dbReference type="Gene3D" id="2.40.160.10">
    <property type="entry name" value="Porin"/>
    <property type="match status" value="1"/>
</dbReference>
<dbReference type="RefSeq" id="WP_176111422.1">
    <property type="nucleotide sequence ID" value="NZ_JAALDK010000002.1"/>
</dbReference>
<dbReference type="AlphaFoldDB" id="A0A7Y6K7N2"/>
<sequence>MSISASSASTTSGTLGVDYRLSKRTDLFTVGTWQHAFAGAKVAGNFYAVTPYSQSPTMPNGVGASSTRTQTIVQLGIRHVF</sequence>
<gene>
    <name evidence="1" type="ORF">G5S42_35780</name>
</gene>
<accession>A0A7Y6K7N2</accession>
<evidence type="ECO:0000313" key="1">
    <source>
        <dbReference type="EMBL" id="NUY04935.1"/>
    </source>
</evidence>
<dbReference type="SUPFAM" id="SSF56935">
    <property type="entry name" value="Porins"/>
    <property type="match status" value="1"/>
</dbReference>
<proteinExistence type="predicted"/>
<dbReference type="GeneID" id="301105713"/>